<dbReference type="PROSITE" id="PS51352">
    <property type="entry name" value="THIOREDOXIN_2"/>
    <property type="match status" value="1"/>
</dbReference>
<accession>A0ABT8W9Q4</accession>
<protein>
    <submittedName>
        <fullName evidence="3">Thioredoxin family protein</fullName>
    </submittedName>
</protein>
<dbReference type="EMBL" id="JAUOEK010000096">
    <property type="protein sequence ID" value="MDO5969872.1"/>
    <property type="molecule type" value="Genomic_DNA"/>
</dbReference>
<sequence length="205" mass="22725">MKKTIKLMSALVLILCISAFTMNNSDFGGYKVGDVAEDFSLKNIDGKMVSLSDYKDAKGFIVTFTCNTCPFAVAYEDRLVELDKKYTEKGYPVIAIMPNNTDVKPGDNMEAMKKRAKEKGFTFPYLMDEGQKVYPKFGATKTPHIYILEKTKKGNVVKYIGAIDDSPRNPSGVKVKYVENAVDALLSGKEVELKETKAIGCSIKV</sequence>
<dbReference type="CDD" id="cd02969">
    <property type="entry name" value="PRX_like1"/>
    <property type="match status" value="1"/>
</dbReference>
<dbReference type="InterPro" id="IPR036249">
    <property type="entry name" value="Thioredoxin-like_sf"/>
</dbReference>
<dbReference type="Gene3D" id="3.40.30.10">
    <property type="entry name" value="Glutaredoxin"/>
    <property type="match status" value="1"/>
</dbReference>
<feature type="domain" description="Thioredoxin" evidence="2">
    <location>
        <begin position="30"/>
        <end position="187"/>
    </location>
</feature>
<feature type="signal peptide" evidence="1">
    <location>
        <begin position="1"/>
        <end position="21"/>
    </location>
</feature>
<gene>
    <name evidence="3" type="ORF">Q4Q35_08630</name>
</gene>
<evidence type="ECO:0000313" key="3">
    <source>
        <dbReference type="EMBL" id="MDO5969872.1"/>
    </source>
</evidence>
<organism evidence="3 4">
    <name type="scientific">Flavivirga aquimarina</name>
    <dbReference type="NCBI Taxonomy" id="2027862"/>
    <lineage>
        <taxon>Bacteria</taxon>
        <taxon>Pseudomonadati</taxon>
        <taxon>Bacteroidota</taxon>
        <taxon>Flavobacteriia</taxon>
        <taxon>Flavobacteriales</taxon>
        <taxon>Flavobacteriaceae</taxon>
        <taxon>Flavivirga</taxon>
    </lineage>
</organism>
<name>A0ABT8W9Q4_9FLAO</name>
<keyword evidence="1" id="KW-0732">Signal</keyword>
<dbReference type="SUPFAM" id="SSF52833">
    <property type="entry name" value="Thioredoxin-like"/>
    <property type="match status" value="1"/>
</dbReference>
<proteinExistence type="predicted"/>
<dbReference type="PANTHER" id="PTHR43640:SF1">
    <property type="entry name" value="THIOREDOXIN-DEPENDENT PEROXIREDOXIN"/>
    <property type="match status" value="1"/>
</dbReference>
<evidence type="ECO:0000256" key="1">
    <source>
        <dbReference type="SAM" id="SignalP"/>
    </source>
</evidence>
<dbReference type="Proteomes" id="UP001176883">
    <property type="component" value="Unassembled WGS sequence"/>
</dbReference>
<evidence type="ECO:0000313" key="4">
    <source>
        <dbReference type="Proteomes" id="UP001176883"/>
    </source>
</evidence>
<dbReference type="Pfam" id="PF00578">
    <property type="entry name" value="AhpC-TSA"/>
    <property type="match status" value="1"/>
</dbReference>
<dbReference type="InterPro" id="IPR047262">
    <property type="entry name" value="PRX-like1"/>
</dbReference>
<keyword evidence="4" id="KW-1185">Reference proteome</keyword>
<evidence type="ECO:0000259" key="2">
    <source>
        <dbReference type="PROSITE" id="PS51352"/>
    </source>
</evidence>
<comment type="caution">
    <text evidence="3">The sequence shown here is derived from an EMBL/GenBank/DDBJ whole genome shotgun (WGS) entry which is preliminary data.</text>
</comment>
<reference evidence="3" key="1">
    <citation type="submission" date="2023-07" db="EMBL/GenBank/DDBJ databases">
        <title>Two novel species in the genus Flavivirga.</title>
        <authorList>
            <person name="Kwon K."/>
        </authorList>
    </citation>
    <scope>NUCLEOTIDE SEQUENCE</scope>
    <source>
        <strain evidence="3">KCTC 52353</strain>
    </source>
</reference>
<dbReference type="InterPro" id="IPR013766">
    <property type="entry name" value="Thioredoxin_domain"/>
</dbReference>
<dbReference type="InterPro" id="IPR000866">
    <property type="entry name" value="AhpC/TSA"/>
</dbReference>
<dbReference type="RefSeq" id="WP_303277567.1">
    <property type="nucleotide sequence ID" value="NZ_JAUOEK010000096.1"/>
</dbReference>
<feature type="chain" id="PRO_5047335394" evidence="1">
    <location>
        <begin position="22"/>
        <end position="205"/>
    </location>
</feature>
<dbReference type="PANTHER" id="PTHR43640">
    <property type="entry name" value="OS07G0260300 PROTEIN"/>
    <property type="match status" value="1"/>
</dbReference>